<dbReference type="OrthoDB" id="1884855at2759"/>
<keyword evidence="1" id="KW-0175">Coiled coil</keyword>
<organism evidence="2">
    <name type="scientific">Bactrocera dorsalis</name>
    <name type="common">Oriental fruit fly</name>
    <name type="synonym">Dacus dorsalis</name>
    <dbReference type="NCBI Taxonomy" id="27457"/>
    <lineage>
        <taxon>Eukaryota</taxon>
        <taxon>Metazoa</taxon>
        <taxon>Ecdysozoa</taxon>
        <taxon>Arthropoda</taxon>
        <taxon>Hexapoda</taxon>
        <taxon>Insecta</taxon>
        <taxon>Pterygota</taxon>
        <taxon>Neoptera</taxon>
        <taxon>Endopterygota</taxon>
        <taxon>Diptera</taxon>
        <taxon>Brachycera</taxon>
        <taxon>Muscomorpha</taxon>
        <taxon>Tephritoidea</taxon>
        <taxon>Tephritidae</taxon>
        <taxon>Bactrocera</taxon>
        <taxon>Bactrocera</taxon>
    </lineage>
</organism>
<dbReference type="GeneID" id="105234051"/>
<protein>
    <submittedName>
        <fullName evidence="2">Uncharacterized protein</fullName>
    </submittedName>
</protein>
<dbReference type="AlphaFoldDB" id="A0A034WWK6"/>
<accession>A0A034WWK6</accession>
<evidence type="ECO:0000256" key="1">
    <source>
        <dbReference type="SAM" id="Coils"/>
    </source>
</evidence>
<dbReference type="RefSeq" id="XP_011214559.2">
    <property type="nucleotide sequence ID" value="XM_011216257.4"/>
</dbReference>
<sequence length="179" mass="21152">MEKSEYEIQHFNFSVEQFSLERRHYLNKIISLTLQSMVNKLSMGNDDTAVFLLEQKEKVKSKMLSDMEQKLTAIEEMDLKNFSIPDYVLLATDYYLSKQYTEEDKINADKELADMKQKFLENSVMIASLKIENEKYEETSIEMNNEEKLLVQIQTALQLMESQWEKVKHLAKETESLEQ</sequence>
<proteinExistence type="predicted"/>
<feature type="coiled-coil region" evidence="1">
    <location>
        <begin position="126"/>
        <end position="163"/>
    </location>
</feature>
<dbReference type="EMBL" id="GAKP01000255">
    <property type="protein sequence ID" value="JAC58697.1"/>
    <property type="molecule type" value="Transcribed_RNA"/>
</dbReference>
<dbReference type="KEGG" id="bdr:105234051"/>
<reference evidence="2" key="1">
    <citation type="journal article" date="2014" name="BMC Genomics">
        <title>Characterizing the developmental transcriptome of the oriental fruit fly, Bactrocera dorsalis (Diptera: Tephritidae) through comparative genomic analysis with Drosophila melanogaster utilizing modENCODE datasets.</title>
        <authorList>
            <person name="Geib S.M."/>
            <person name="Calla B."/>
            <person name="Hall B."/>
            <person name="Hou S."/>
            <person name="Manoukis N.C."/>
        </authorList>
    </citation>
    <scope>NUCLEOTIDE SEQUENCE</scope>
    <source>
        <strain evidence="2">Punador</strain>
    </source>
</reference>
<name>A0A034WWK6_BACDO</name>
<evidence type="ECO:0000313" key="2">
    <source>
        <dbReference type="EMBL" id="JAC58697.1"/>
    </source>
</evidence>